<sequence>MATAVIIFTPHPNNQMPIPLDLEIKLAIRLSAGPCDIVGDISCEELRALAYDDAKNGTNFPLIVERERSLLNSKLVEFQNLMQKPSSNQNPFGVVSANATTINSGFSPTASNFSQLHASLSSGPSPAVPNYSFGQKNTFQNNSQPSAMFQTNNSPFNTSGSFASRVPQQQPGQGQGQGQGQGSVPFGSASAQTNLFSSFANVSQTGNVFDKPLNFASNEPFSAPSIGIQLSNNTPKENTNADDSIWKKAEWKWNAGEIPEDAPPDIYIH</sequence>
<keyword evidence="5" id="KW-1185">Reference proteome</keyword>
<comment type="subcellular location">
    <subcellularLocation>
        <location evidence="1">Nucleus</location>
    </subcellularLocation>
</comment>
<keyword evidence="2" id="KW-0539">Nucleus</keyword>
<dbReference type="EMBL" id="KI631414">
    <property type="protein sequence ID" value="EYU28281.1"/>
    <property type="molecule type" value="Genomic_DNA"/>
</dbReference>
<evidence type="ECO:0000313" key="5">
    <source>
        <dbReference type="Proteomes" id="UP000030748"/>
    </source>
</evidence>
<name>A0A022QK01_ERYGU</name>
<gene>
    <name evidence="4" type="ORF">MIMGU_mgv1a011833mg</name>
</gene>
<evidence type="ECO:0000256" key="3">
    <source>
        <dbReference type="SAM" id="MobiDB-lite"/>
    </source>
</evidence>
<dbReference type="Proteomes" id="UP000030748">
    <property type="component" value="Unassembled WGS sequence"/>
</dbReference>
<feature type="compositionally biased region" description="Polar residues" evidence="3">
    <location>
        <begin position="132"/>
        <end position="162"/>
    </location>
</feature>
<protein>
    <submittedName>
        <fullName evidence="4">Uncharacterized protein</fullName>
    </submittedName>
</protein>
<dbReference type="AlphaFoldDB" id="A0A022QK01"/>
<evidence type="ECO:0000256" key="2">
    <source>
        <dbReference type="ARBA" id="ARBA00023242"/>
    </source>
</evidence>
<reference evidence="4 5" key="1">
    <citation type="journal article" date="2013" name="Proc. Natl. Acad. Sci. U.S.A.">
        <title>Fine-scale variation in meiotic recombination in Mimulus inferred from population shotgun sequencing.</title>
        <authorList>
            <person name="Hellsten U."/>
            <person name="Wright K.M."/>
            <person name="Jenkins J."/>
            <person name="Shu S."/>
            <person name="Yuan Y."/>
            <person name="Wessler S.R."/>
            <person name="Schmutz J."/>
            <person name="Willis J.H."/>
            <person name="Rokhsar D.S."/>
        </authorList>
    </citation>
    <scope>NUCLEOTIDE SEQUENCE [LARGE SCALE GENOMIC DNA]</scope>
    <source>
        <strain evidence="5">cv. DUN x IM62</strain>
    </source>
</reference>
<proteinExistence type="predicted"/>
<evidence type="ECO:0000256" key="1">
    <source>
        <dbReference type="ARBA" id="ARBA00004123"/>
    </source>
</evidence>
<dbReference type="PANTHER" id="PTHR46527">
    <property type="entry name" value="NUCLEOPORIN-LIKE PROTEIN 2"/>
    <property type="match status" value="1"/>
</dbReference>
<dbReference type="InterPro" id="IPR051767">
    <property type="entry name" value="Nucleoporin_NUP42"/>
</dbReference>
<dbReference type="STRING" id="4155.A0A022QK01"/>
<evidence type="ECO:0000313" key="4">
    <source>
        <dbReference type="EMBL" id="EYU28281.1"/>
    </source>
</evidence>
<accession>A0A022QK01</accession>
<dbReference type="GO" id="GO:0005634">
    <property type="term" value="C:nucleus"/>
    <property type="evidence" value="ECO:0007669"/>
    <property type="project" value="UniProtKB-SubCell"/>
</dbReference>
<dbReference type="PANTHER" id="PTHR46527:SF1">
    <property type="entry name" value="NUCLEOPORIN NUP42"/>
    <property type="match status" value="1"/>
</dbReference>
<organism evidence="4 5">
    <name type="scientific">Erythranthe guttata</name>
    <name type="common">Yellow monkey flower</name>
    <name type="synonym">Mimulus guttatus</name>
    <dbReference type="NCBI Taxonomy" id="4155"/>
    <lineage>
        <taxon>Eukaryota</taxon>
        <taxon>Viridiplantae</taxon>
        <taxon>Streptophyta</taxon>
        <taxon>Embryophyta</taxon>
        <taxon>Tracheophyta</taxon>
        <taxon>Spermatophyta</taxon>
        <taxon>Magnoliopsida</taxon>
        <taxon>eudicotyledons</taxon>
        <taxon>Gunneridae</taxon>
        <taxon>Pentapetalae</taxon>
        <taxon>asterids</taxon>
        <taxon>lamiids</taxon>
        <taxon>Lamiales</taxon>
        <taxon>Phrymaceae</taxon>
        <taxon>Erythranthe</taxon>
    </lineage>
</organism>
<feature type="region of interest" description="Disordered" evidence="3">
    <location>
        <begin position="124"/>
        <end position="187"/>
    </location>
</feature>